<evidence type="ECO:0000259" key="2">
    <source>
        <dbReference type="Pfam" id="PF01755"/>
    </source>
</evidence>
<name>A0ABX1J8J0_9PSEU</name>
<reference evidence="3 4" key="1">
    <citation type="submission" date="2020-04" db="EMBL/GenBank/DDBJ databases">
        <title>Novel species.</title>
        <authorList>
            <person name="Teo W.F.A."/>
            <person name="Lipun K."/>
            <person name="Srisuk N."/>
            <person name="Duangmal K."/>
        </authorList>
    </citation>
    <scope>NUCLEOTIDE SEQUENCE [LARGE SCALE GENOMIC DNA]</scope>
    <source>
        <strain evidence="3 4">K13G38</strain>
    </source>
</reference>
<proteinExistence type="predicted"/>
<evidence type="ECO:0000313" key="3">
    <source>
        <dbReference type="EMBL" id="NKQ55616.1"/>
    </source>
</evidence>
<dbReference type="CDD" id="cd06532">
    <property type="entry name" value="Glyco_transf_25"/>
    <property type="match status" value="1"/>
</dbReference>
<feature type="domain" description="Glycosyl transferase family 25" evidence="2">
    <location>
        <begin position="9"/>
        <end position="129"/>
    </location>
</feature>
<dbReference type="Pfam" id="PF01755">
    <property type="entry name" value="Glyco_transf_25"/>
    <property type="match status" value="1"/>
</dbReference>
<accession>A0ABX1J8J0</accession>
<dbReference type="Proteomes" id="UP000715441">
    <property type="component" value="Unassembled WGS sequence"/>
</dbReference>
<evidence type="ECO:0000313" key="4">
    <source>
        <dbReference type="Proteomes" id="UP000715441"/>
    </source>
</evidence>
<sequence>MVTARDIRSYVINLPRRADRRAEIARALPPDLPVTFTSDWNGPFDGRELSRADLERTGHKLFPWPIASDNPWWSRPLKYGEIGCTLAHLACWRHAANTCSEPYILILEDDAVLGPAFLEELIRALERLVRHIRHFDLLYLGRYPLEPDHHASLPGFVVPGYSHCTYGYLLTRPALDVLLDTHLEHAIVPIDEFLPSLYIDHPRPDLRARFPRQLTAFACEPPLVRQRPKEEAGSDTEDSAFVTSR</sequence>
<organism evidence="3 4">
    <name type="scientific">Amycolatopsis acididurans</name>
    <dbReference type="NCBI Taxonomy" id="2724524"/>
    <lineage>
        <taxon>Bacteria</taxon>
        <taxon>Bacillati</taxon>
        <taxon>Actinomycetota</taxon>
        <taxon>Actinomycetes</taxon>
        <taxon>Pseudonocardiales</taxon>
        <taxon>Pseudonocardiaceae</taxon>
        <taxon>Amycolatopsis</taxon>
    </lineage>
</organism>
<dbReference type="InterPro" id="IPR029044">
    <property type="entry name" value="Nucleotide-diphossugar_trans"/>
</dbReference>
<gene>
    <name evidence="3" type="ORF">HFP15_22285</name>
</gene>
<keyword evidence="4" id="KW-1185">Reference proteome</keyword>
<comment type="caution">
    <text evidence="3">The sequence shown here is derived from an EMBL/GenBank/DDBJ whole genome shotgun (WGS) entry which is preliminary data.</text>
</comment>
<evidence type="ECO:0000256" key="1">
    <source>
        <dbReference type="SAM" id="MobiDB-lite"/>
    </source>
</evidence>
<dbReference type="EMBL" id="JAAXLS010000016">
    <property type="protein sequence ID" value="NKQ55616.1"/>
    <property type="molecule type" value="Genomic_DNA"/>
</dbReference>
<protein>
    <submittedName>
        <fullName evidence="3">Glycosyltransferase family 25 protein</fullName>
    </submittedName>
</protein>
<feature type="region of interest" description="Disordered" evidence="1">
    <location>
        <begin position="225"/>
        <end position="245"/>
    </location>
</feature>
<dbReference type="SUPFAM" id="SSF53448">
    <property type="entry name" value="Nucleotide-diphospho-sugar transferases"/>
    <property type="match status" value="1"/>
</dbReference>
<dbReference type="InterPro" id="IPR002654">
    <property type="entry name" value="Glyco_trans_25"/>
</dbReference>